<accession>A0A2K9C1P4</accession>
<dbReference type="KEGG" id="msyr:CXP39_01085"/>
<organism evidence="7 8">
    <name type="scientific">Mesoplasma syrphidae</name>
    <dbReference type="NCBI Taxonomy" id="225999"/>
    <lineage>
        <taxon>Bacteria</taxon>
        <taxon>Bacillati</taxon>
        <taxon>Mycoplasmatota</taxon>
        <taxon>Mollicutes</taxon>
        <taxon>Entomoplasmatales</taxon>
        <taxon>Entomoplasmataceae</taxon>
        <taxon>Mesoplasma</taxon>
    </lineage>
</organism>
<comment type="subcellular location">
    <subcellularLocation>
        <location evidence="1">Cell envelope</location>
    </subcellularLocation>
</comment>
<evidence type="ECO:0000256" key="5">
    <source>
        <dbReference type="SAM" id="SignalP"/>
    </source>
</evidence>
<keyword evidence="3" id="KW-0813">Transport</keyword>
<dbReference type="PANTHER" id="PTHR30290">
    <property type="entry name" value="PERIPLASMIC BINDING COMPONENT OF ABC TRANSPORTER"/>
    <property type="match status" value="1"/>
</dbReference>
<dbReference type="Gene3D" id="3.10.105.10">
    <property type="entry name" value="Dipeptide-binding Protein, Domain 3"/>
    <property type="match status" value="1"/>
</dbReference>
<proteinExistence type="inferred from homology"/>
<dbReference type="Proteomes" id="UP000233419">
    <property type="component" value="Chromosome"/>
</dbReference>
<keyword evidence="8" id="KW-1185">Reference proteome</keyword>
<dbReference type="Gene3D" id="3.40.190.10">
    <property type="entry name" value="Periplasmic binding protein-like II"/>
    <property type="match status" value="1"/>
</dbReference>
<evidence type="ECO:0000259" key="6">
    <source>
        <dbReference type="Pfam" id="PF00496"/>
    </source>
</evidence>
<dbReference type="PROSITE" id="PS51257">
    <property type="entry name" value="PROKAR_LIPOPROTEIN"/>
    <property type="match status" value="1"/>
</dbReference>
<dbReference type="EMBL" id="CP025257">
    <property type="protein sequence ID" value="AUF83399.1"/>
    <property type="molecule type" value="Genomic_DNA"/>
</dbReference>
<dbReference type="GO" id="GO:0030313">
    <property type="term" value="C:cell envelope"/>
    <property type="evidence" value="ECO:0007669"/>
    <property type="project" value="UniProtKB-SubCell"/>
</dbReference>
<dbReference type="AlphaFoldDB" id="A0A2K9C1P4"/>
<evidence type="ECO:0000256" key="2">
    <source>
        <dbReference type="ARBA" id="ARBA00005695"/>
    </source>
</evidence>
<keyword evidence="4 5" id="KW-0732">Signal</keyword>
<dbReference type="PANTHER" id="PTHR30290:SF10">
    <property type="entry name" value="PERIPLASMIC OLIGOPEPTIDE-BINDING PROTEIN-RELATED"/>
    <property type="match status" value="1"/>
</dbReference>
<reference evidence="7 8" key="1">
    <citation type="submission" date="2017-12" db="EMBL/GenBank/DDBJ databases">
        <title>Mesoplasma syrphidae YJS, Complete Genome.</title>
        <authorList>
            <person name="Knight T.F."/>
            <person name="Citino T."/>
            <person name="Rubinstein R."/>
            <person name="Neuschaefer Z."/>
        </authorList>
    </citation>
    <scope>NUCLEOTIDE SEQUENCE [LARGE SCALE GENOMIC DNA]</scope>
    <source>
        <strain evidence="7 8">YJS</strain>
    </source>
</reference>
<feature type="domain" description="Solute-binding protein family 5" evidence="6">
    <location>
        <begin position="129"/>
        <end position="466"/>
    </location>
</feature>
<dbReference type="InterPro" id="IPR000914">
    <property type="entry name" value="SBP_5_dom"/>
</dbReference>
<evidence type="ECO:0000313" key="7">
    <source>
        <dbReference type="EMBL" id="AUF83399.1"/>
    </source>
</evidence>
<feature type="chain" id="PRO_5014998443" description="Solute-binding protein family 5 domain-containing protein" evidence="5">
    <location>
        <begin position="29"/>
        <end position="815"/>
    </location>
</feature>
<sequence length="815" mass="91054">MSQLNNKNKYRGLAFLLAASLVVSSASIAVVSCGGAITLDKILQRRRDTTKLTLAYNTPVESWNTAHSQNQGDSEFLANLYAGALGIDEYGRTYGDVFTSGYADENGDSPYVGNPKPETKLTVAEDEGASTFDPSVWKYEIRDNAKWYKKDGSEIRNIKSSDFVNTAKYVLDKSKGSDLTMLWETFILNVKPVSALYSAYLDLPKENGLDEKLTGEELISAAWEKAIKAVEAKQDVAYKSKDSDGKVESRTINGDDISDGGFGLKTFADDDKKVEFHLSKPSTYFETVLTYGSFTPIFSANVDKLENGPIDAYSGAYLPDSIDGDNKKLVKNEKYHFASKTSIKEINWKYLANPSSSTARQMFEAGEIDAFGVKQTDEKGWSTYIGSNSLDPSFTGVFSTEPVEDFSFGIIYNFFNSAGSEGNKKATSASKVLQLTAARELLATGINRTDFVKYYSEKFDEPNTKVSKNIRNIYTSPNFAINPEGIDAKGEVIAKDYTEYVKEQVETITESKVKAADVNEGNDPLYENSENLNGKTRGQLVKEVRDFIDNETNKIQKTSDGKVELVWLLSPDNGPINPYLVSMFDRFNGITDNPLKINGVVTNTQQEWTKKMRAGEFDLMSSGWGPDYADPYSYLATYKIDGDYSAYSGTRRLTDTVAGKDKKEYNESLAKDSPVYSTATKEFYETLSKYDEAVEQIDLGETVSDDGVQTTENRYKAFAQQEVNLIYKDFLMTPFYNRNQYKEYKVSYVKPYTYGNAIFGLSSGRLFTQQKSSSIATKEEYVYQIEQYKLVKEAIAARPSTGKSSNIFYQAKKNN</sequence>
<evidence type="ECO:0000256" key="3">
    <source>
        <dbReference type="ARBA" id="ARBA00022448"/>
    </source>
</evidence>
<comment type="similarity">
    <text evidence="2">Belongs to the bacterial solute-binding protein 5 family.</text>
</comment>
<evidence type="ECO:0000256" key="1">
    <source>
        <dbReference type="ARBA" id="ARBA00004196"/>
    </source>
</evidence>
<dbReference type="OrthoDB" id="9801912at2"/>
<evidence type="ECO:0000256" key="4">
    <source>
        <dbReference type="ARBA" id="ARBA00022729"/>
    </source>
</evidence>
<dbReference type="RefSeq" id="WP_027048502.1">
    <property type="nucleotide sequence ID" value="NZ_CP025257.1"/>
</dbReference>
<dbReference type="GO" id="GO:0015833">
    <property type="term" value="P:peptide transport"/>
    <property type="evidence" value="ECO:0007669"/>
    <property type="project" value="TreeGrafter"/>
</dbReference>
<dbReference type="SUPFAM" id="SSF53850">
    <property type="entry name" value="Periplasmic binding protein-like II"/>
    <property type="match status" value="1"/>
</dbReference>
<dbReference type="GO" id="GO:1904680">
    <property type="term" value="F:peptide transmembrane transporter activity"/>
    <property type="evidence" value="ECO:0007669"/>
    <property type="project" value="TreeGrafter"/>
</dbReference>
<dbReference type="Pfam" id="PF00496">
    <property type="entry name" value="SBP_bac_5"/>
    <property type="match status" value="1"/>
</dbReference>
<feature type="signal peptide" evidence="5">
    <location>
        <begin position="1"/>
        <end position="28"/>
    </location>
</feature>
<gene>
    <name evidence="7" type="ORF">CXP39_01085</name>
</gene>
<name>A0A2K9C1P4_9MOLU</name>
<protein>
    <recommendedName>
        <fullName evidence="6">Solute-binding protein family 5 domain-containing protein</fullName>
    </recommendedName>
</protein>
<dbReference type="InterPro" id="IPR039424">
    <property type="entry name" value="SBP_5"/>
</dbReference>
<evidence type="ECO:0000313" key="8">
    <source>
        <dbReference type="Proteomes" id="UP000233419"/>
    </source>
</evidence>